<protein>
    <submittedName>
        <fullName evidence="1">Tetratricopeptide (TPR) repeat protein</fullName>
    </submittedName>
</protein>
<sequence>MFRKLFGGGAPQSPAYEAGQHLFEQGMRAASEYRTADAIALYTGSIEANPNPAPLINRAKLYRWRLMFEDAITDLETAVKLDKQQGDEFAAPLAQELRECRILAENRFNGKRPLFIADLNDKGFDHVAGRIADTIFQGNGQLLAYHMVNEVDNAKKFENLSDFPSVKTLLNNWMKDQNVIDQALADQRIHAEYEPKRGIFEAMVCVYDYPDMAKLRDTIVRKIWCLLNPPSQMQAIWEASLRDPVQ</sequence>
<dbReference type="SUPFAM" id="SSF48452">
    <property type="entry name" value="TPR-like"/>
    <property type="match status" value="1"/>
</dbReference>
<name>A0A7Z0BWN8_9SPHN</name>
<dbReference type="AlphaFoldDB" id="A0A7Z0BWN8"/>
<keyword evidence="2" id="KW-1185">Reference proteome</keyword>
<dbReference type="RefSeq" id="WP_179408412.1">
    <property type="nucleotide sequence ID" value="NZ_JACBZF010000005.1"/>
</dbReference>
<dbReference type="InterPro" id="IPR011990">
    <property type="entry name" value="TPR-like_helical_dom_sf"/>
</dbReference>
<organism evidence="1 2">
    <name type="scientific">Novosphingobium marinum</name>
    <dbReference type="NCBI Taxonomy" id="1514948"/>
    <lineage>
        <taxon>Bacteria</taxon>
        <taxon>Pseudomonadati</taxon>
        <taxon>Pseudomonadota</taxon>
        <taxon>Alphaproteobacteria</taxon>
        <taxon>Sphingomonadales</taxon>
        <taxon>Sphingomonadaceae</taxon>
        <taxon>Novosphingobium</taxon>
    </lineage>
</organism>
<reference evidence="1 2" key="1">
    <citation type="submission" date="2020-07" db="EMBL/GenBank/DDBJ databases">
        <title>Genomic Encyclopedia of Type Strains, Phase IV (KMG-IV): sequencing the most valuable type-strain genomes for metagenomic binning, comparative biology and taxonomic classification.</title>
        <authorList>
            <person name="Goeker M."/>
        </authorList>
    </citation>
    <scope>NUCLEOTIDE SEQUENCE [LARGE SCALE GENOMIC DNA]</scope>
    <source>
        <strain evidence="1 2">DSM 29043</strain>
    </source>
</reference>
<evidence type="ECO:0000313" key="1">
    <source>
        <dbReference type="EMBL" id="NYH96590.1"/>
    </source>
</evidence>
<comment type="caution">
    <text evidence="1">The sequence shown here is derived from an EMBL/GenBank/DDBJ whole genome shotgun (WGS) entry which is preliminary data.</text>
</comment>
<gene>
    <name evidence="1" type="ORF">FHS75_002929</name>
</gene>
<evidence type="ECO:0000313" key="2">
    <source>
        <dbReference type="Proteomes" id="UP000522081"/>
    </source>
</evidence>
<accession>A0A7Z0BWN8</accession>
<proteinExistence type="predicted"/>
<dbReference type="EMBL" id="JACBZF010000005">
    <property type="protein sequence ID" value="NYH96590.1"/>
    <property type="molecule type" value="Genomic_DNA"/>
</dbReference>
<dbReference type="Proteomes" id="UP000522081">
    <property type="component" value="Unassembled WGS sequence"/>
</dbReference>
<dbReference type="Gene3D" id="1.25.40.10">
    <property type="entry name" value="Tetratricopeptide repeat domain"/>
    <property type="match status" value="1"/>
</dbReference>